<dbReference type="GO" id="GO:0016020">
    <property type="term" value="C:membrane"/>
    <property type="evidence" value="ECO:0007669"/>
    <property type="project" value="UniProtKB-SubCell"/>
</dbReference>
<evidence type="ECO:0000256" key="1">
    <source>
        <dbReference type="ARBA" id="ARBA00004141"/>
    </source>
</evidence>
<feature type="transmembrane region" description="Helical" evidence="6">
    <location>
        <begin position="186"/>
        <end position="202"/>
    </location>
</feature>
<feature type="domain" description="EamA" evidence="7">
    <location>
        <begin position="156"/>
        <end position="294"/>
    </location>
</feature>
<accession>A0A654KIT6</accession>
<dbReference type="EMBL" id="CP002456">
    <property type="protein sequence ID" value="ADU92361.1"/>
    <property type="molecule type" value="Genomic_DNA"/>
</dbReference>
<evidence type="ECO:0000313" key="8">
    <source>
        <dbReference type="EMBL" id="ADU92361.1"/>
    </source>
</evidence>
<dbReference type="PANTHER" id="PTHR32322">
    <property type="entry name" value="INNER MEMBRANE TRANSPORTER"/>
    <property type="match status" value="1"/>
</dbReference>
<dbReference type="InterPro" id="IPR000620">
    <property type="entry name" value="EamA_dom"/>
</dbReference>
<dbReference type="SUPFAM" id="SSF103481">
    <property type="entry name" value="Multidrug resistance efflux transporter EmrE"/>
    <property type="match status" value="1"/>
</dbReference>
<feature type="transmembrane region" description="Helical" evidence="6">
    <location>
        <begin position="214"/>
        <end position="233"/>
    </location>
</feature>
<dbReference type="Gene3D" id="1.10.3730.20">
    <property type="match status" value="1"/>
</dbReference>
<keyword evidence="4 6" id="KW-1133">Transmembrane helix</keyword>
<comment type="similarity">
    <text evidence="2">Belongs to the EamA transporter family.</text>
</comment>
<dbReference type="AlphaFoldDB" id="A0A654KIT6"/>
<dbReference type="InterPro" id="IPR037185">
    <property type="entry name" value="EmrE-like"/>
</dbReference>
<dbReference type="Pfam" id="PF00892">
    <property type="entry name" value="EamA"/>
    <property type="match status" value="2"/>
</dbReference>
<comment type="subcellular location">
    <subcellularLocation>
        <location evidence="1">Membrane</location>
        <topology evidence="1">Multi-pass membrane protein</topology>
    </subcellularLocation>
</comment>
<organism evidence="8 9">
    <name type="scientific">Taylorella equigenitalis (strain MCE9)</name>
    <dbReference type="NCBI Taxonomy" id="937774"/>
    <lineage>
        <taxon>Bacteria</taxon>
        <taxon>Pseudomonadati</taxon>
        <taxon>Pseudomonadota</taxon>
        <taxon>Betaproteobacteria</taxon>
        <taxon>Burkholderiales</taxon>
        <taxon>Alcaligenaceae</taxon>
        <taxon>Taylorella</taxon>
    </lineage>
</organism>
<feature type="domain" description="EamA" evidence="7">
    <location>
        <begin position="6"/>
        <end position="141"/>
    </location>
</feature>
<keyword evidence="5 6" id="KW-0472">Membrane</keyword>
<evidence type="ECO:0000256" key="4">
    <source>
        <dbReference type="ARBA" id="ARBA00022989"/>
    </source>
</evidence>
<evidence type="ECO:0000313" key="9">
    <source>
        <dbReference type="Proteomes" id="UP000007472"/>
    </source>
</evidence>
<evidence type="ECO:0000256" key="2">
    <source>
        <dbReference type="ARBA" id="ARBA00007362"/>
    </source>
</evidence>
<dbReference type="KEGG" id="teq:TEQUI_1447"/>
<feature type="transmembrane region" description="Helical" evidence="6">
    <location>
        <begin position="101"/>
        <end position="118"/>
    </location>
</feature>
<proteinExistence type="inferred from homology"/>
<feature type="transmembrane region" description="Helical" evidence="6">
    <location>
        <begin position="279"/>
        <end position="301"/>
    </location>
</feature>
<keyword evidence="3 6" id="KW-0812">Transmembrane</keyword>
<dbReference type="PANTHER" id="PTHR32322:SF2">
    <property type="entry name" value="EAMA DOMAIN-CONTAINING PROTEIN"/>
    <property type="match status" value="1"/>
</dbReference>
<evidence type="ECO:0000259" key="7">
    <source>
        <dbReference type="Pfam" id="PF00892"/>
    </source>
</evidence>
<dbReference type="InterPro" id="IPR050638">
    <property type="entry name" value="AA-Vitamin_Transporters"/>
</dbReference>
<feature type="transmembrane region" description="Helical" evidence="6">
    <location>
        <begin position="7"/>
        <end position="25"/>
    </location>
</feature>
<reference evidence="8 9" key="1">
    <citation type="journal article" date="2011" name="J. Bacteriol.">
        <title>Genome sequence of Taylorella equigenitalis MCE9, the causative agent of contagious equine metritis.</title>
        <authorList>
            <person name="Hebert L."/>
            <person name="Moumen B."/>
            <person name="Duquesne F."/>
            <person name="Breuil M.F."/>
            <person name="Laugier C."/>
            <person name="Batto J.M."/>
            <person name="Renault P."/>
            <person name="Petry S."/>
        </authorList>
    </citation>
    <scope>NUCLEOTIDE SEQUENCE [LARGE SCALE GENOMIC DNA]</scope>
    <source>
        <strain evidence="8 9">MCE9</strain>
    </source>
</reference>
<evidence type="ECO:0000256" key="3">
    <source>
        <dbReference type="ARBA" id="ARBA00022692"/>
    </source>
</evidence>
<sequence>MYQPLAGFLFSLVTVTLWALLPIALQGLLAEMNAETIVFFRFFTASIALFFILLFSKKLPNLRRLSKKDWFILIMGVLALAANFYLFNYALNFIPAETSQVINPLNSFFMIFAGVVIFHETVKRSNIVGLIIVIIGLALFFNQRYEAFLSYNEYSFGIFIALFAAMIWVIYAMAQKVLLKVIKSQQILLLVYTGCFICYLPIADFNQLNGLSTYGIWALVFCCLNTIFAYGAYGEAIARWEVAKVSTVLTLLPIATIIFAHIAALIYPDKFKTPDLNFLAYLGACLVVVGAFLSALGEYLAKRYRNKRS</sequence>
<feature type="transmembrane region" description="Helical" evidence="6">
    <location>
        <begin position="37"/>
        <end position="55"/>
    </location>
</feature>
<gene>
    <name evidence="8" type="ordered locus">TEQUI_1447</name>
</gene>
<evidence type="ECO:0000256" key="5">
    <source>
        <dbReference type="ARBA" id="ARBA00023136"/>
    </source>
</evidence>
<feature type="transmembrane region" description="Helical" evidence="6">
    <location>
        <begin position="125"/>
        <end position="142"/>
    </location>
</feature>
<feature type="transmembrane region" description="Helical" evidence="6">
    <location>
        <begin position="70"/>
        <end position="89"/>
    </location>
</feature>
<feature type="transmembrane region" description="Helical" evidence="6">
    <location>
        <begin position="245"/>
        <end position="267"/>
    </location>
</feature>
<feature type="transmembrane region" description="Helical" evidence="6">
    <location>
        <begin position="154"/>
        <end position="174"/>
    </location>
</feature>
<evidence type="ECO:0000256" key="6">
    <source>
        <dbReference type="SAM" id="Phobius"/>
    </source>
</evidence>
<dbReference type="Proteomes" id="UP000007472">
    <property type="component" value="Chromosome"/>
</dbReference>
<protein>
    <recommendedName>
        <fullName evidence="7">EamA domain-containing protein</fullName>
    </recommendedName>
</protein>
<name>A0A654KIT6_TAYEM</name>